<dbReference type="Pfam" id="PF00158">
    <property type="entry name" value="Sigma54_activat"/>
    <property type="match status" value="1"/>
</dbReference>
<dbReference type="PROSITE" id="PS00688">
    <property type="entry name" value="SIGMA54_INTERACT_3"/>
    <property type="match status" value="1"/>
</dbReference>
<dbReference type="GO" id="GO:0000160">
    <property type="term" value="P:phosphorelay signal transduction system"/>
    <property type="evidence" value="ECO:0007669"/>
    <property type="project" value="UniProtKB-KW"/>
</dbReference>
<dbReference type="InterPro" id="IPR011006">
    <property type="entry name" value="CheY-like_superfamily"/>
</dbReference>
<dbReference type="PANTHER" id="PTHR32071:SF17">
    <property type="entry name" value="TRANSCRIPTIONAL REGULATOR (NTRC FAMILY)"/>
    <property type="match status" value="1"/>
</dbReference>
<dbReference type="Gene3D" id="3.40.50.300">
    <property type="entry name" value="P-loop containing nucleotide triphosphate hydrolases"/>
    <property type="match status" value="1"/>
</dbReference>
<accession>A0A4R8IRP3</accession>
<dbReference type="Proteomes" id="UP000294914">
    <property type="component" value="Unassembled WGS sequence"/>
</dbReference>
<dbReference type="PROSITE" id="PS50110">
    <property type="entry name" value="RESPONSE_REGULATORY"/>
    <property type="match status" value="1"/>
</dbReference>
<dbReference type="SUPFAM" id="SSF52540">
    <property type="entry name" value="P-loop containing nucleoside triphosphate hydrolases"/>
    <property type="match status" value="1"/>
</dbReference>
<dbReference type="InterPro" id="IPR002197">
    <property type="entry name" value="HTH_Fis"/>
</dbReference>
<dbReference type="SMART" id="SM00448">
    <property type="entry name" value="REC"/>
    <property type="match status" value="1"/>
</dbReference>
<feature type="domain" description="Response regulatory" evidence="9">
    <location>
        <begin position="24"/>
        <end position="139"/>
    </location>
</feature>
<evidence type="ECO:0000259" key="9">
    <source>
        <dbReference type="PROSITE" id="PS50110"/>
    </source>
</evidence>
<keyword evidence="11" id="KW-1185">Reference proteome</keyword>
<dbReference type="InterPro" id="IPR025944">
    <property type="entry name" value="Sigma_54_int_dom_CS"/>
</dbReference>
<dbReference type="Pfam" id="PF25601">
    <property type="entry name" value="AAA_lid_14"/>
    <property type="match status" value="1"/>
</dbReference>
<organism evidence="10 11">
    <name type="scientific">Thiohalophilus thiocyanatoxydans</name>
    <dbReference type="NCBI Taxonomy" id="381308"/>
    <lineage>
        <taxon>Bacteria</taxon>
        <taxon>Pseudomonadati</taxon>
        <taxon>Pseudomonadota</taxon>
        <taxon>Gammaproteobacteria</taxon>
        <taxon>Thiohalomonadales</taxon>
        <taxon>Thiohalophilaceae</taxon>
        <taxon>Thiohalophilus</taxon>
    </lineage>
</organism>
<evidence type="ECO:0000256" key="6">
    <source>
        <dbReference type="ARBA" id="ARBA00023163"/>
    </source>
</evidence>
<evidence type="ECO:0000259" key="8">
    <source>
        <dbReference type="PROSITE" id="PS50045"/>
    </source>
</evidence>
<dbReference type="FunFam" id="3.40.50.2300:FF:000018">
    <property type="entry name" value="DNA-binding transcriptional regulator NtrC"/>
    <property type="match status" value="1"/>
</dbReference>
<dbReference type="AlphaFoldDB" id="A0A4R8IRP3"/>
<dbReference type="InterPro" id="IPR058031">
    <property type="entry name" value="AAA_lid_NorR"/>
</dbReference>
<dbReference type="Pfam" id="PF02954">
    <property type="entry name" value="HTH_8"/>
    <property type="match status" value="1"/>
</dbReference>
<evidence type="ECO:0000256" key="2">
    <source>
        <dbReference type="ARBA" id="ARBA00022741"/>
    </source>
</evidence>
<name>A0A4R8IRP3_9GAMM</name>
<evidence type="ECO:0000256" key="5">
    <source>
        <dbReference type="ARBA" id="ARBA00023015"/>
    </source>
</evidence>
<dbReference type="InterPro" id="IPR009057">
    <property type="entry name" value="Homeodomain-like_sf"/>
</dbReference>
<feature type="modified residue" description="4-aspartylphosphate" evidence="7">
    <location>
        <position position="73"/>
    </location>
</feature>
<dbReference type="Gene3D" id="3.40.50.2300">
    <property type="match status" value="1"/>
</dbReference>
<dbReference type="PANTHER" id="PTHR32071">
    <property type="entry name" value="TRANSCRIPTIONAL REGULATORY PROTEIN"/>
    <property type="match status" value="1"/>
</dbReference>
<dbReference type="GO" id="GO:0005524">
    <property type="term" value="F:ATP binding"/>
    <property type="evidence" value="ECO:0007669"/>
    <property type="project" value="UniProtKB-KW"/>
</dbReference>
<dbReference type="Gene3D" id="1.10.8.60">
    <property type="match status" value="1"/>
</dbReference>
<dbReference type="InterPro" id="IPR001789">
    <property type="entry name" value="Sig_transdc_resp-reg_receiver"/>
</dbReference>
<protein>
    <submittedName>
        <fullName evidence="10">DNA-binding NtrC family response regulator</fullName>
    </submittedName>
</protein>
<dbReference type="PROSITE" id="PS50045">
    <property type="entry name" value="SIGMA54_INTERACT_4"/>
    <property type="match status" value="1"/>
</dbReference>
<evidence type="ECO:0000313" key="11">
    <source>
        <dbReference type="Proteomes" id="UP000294914"/>
    </source>
</evidence>
<reference evidence="10 11" key="1">
    <citation type="submission" date="2019-03" db="EMBL/GenBank/DDBJ databases">
        <title>Genomic Encyclopedia of Type Strains, Phase IV (KMG-IV): sequencing the most valuable type-strain genomes for metagenomic binning, comparative biology and taxonomic classification.</title>
        <authorList>
            <person name="Goeker M."/>
        </authorList>
    </citation>
    <scope>NUCLEOTIDE SEQUENCE [LARGE SCALE GENOMIC DNA]</scope>
    <source>
        <strain evidence="10 11">DSM 16326</strain>
    </source>
</reference>
<keyword evidence="10" id="KW-0238">DNA-binding</keyword>
<keyword evidence="6" id="KW-0804">Transcription</keyword>
<evidence type="ECO:0000256" key="7">
    <source>
        <dbReference type="PROSITE-ProRule" id="PRU00169"/>
    </source>
</evidence>
<comment type="caution">
    <text evidence="10">The sequence shown here is derived from an EMBL/GenBank/DDBJ whole genome shotgun (WGS) entry which is preliminary data.</text>
</comment>
<dbReference type="InterPro" id="IPR002078">
    <property type="entry name" value="Sigma_54_int"/>
</dbReference>
<dbReference type="Pfam" id="PF00072">
    <property type="entry name" value="Response_reg"/>
    <property type="match status" value="1"/>
</dbReference>
<keyword evidence="5" id="KW-0805">Transcription regulation</keyword>
<keyword evidence="4" id="KW-0902">Two-component regulatory system</keyword>
<dbReference type="CDD" id="cd17550">
    <property type="entry name" value="REC_NtrX-like"/>
    <property type="match status" value="1"/>
</dbReference>
<proteinExistence type="predicted"/>
<feature type="domain" description="Sigma-54 factor interaction" evidence="8">
    <location>
        <begin position="161"/>
        <end position="385"/>
    </location>
</feature>
<dbReference type="GO" id="GO:0006355">
    <property type="term" value="P:regulation of DNA-templated transcription"/>
    <property type="evidence" value="ECO:0007669"/>
    <property type="project" value="InterPro"/>
</dbReference>
<dbReference type="SUPFAM" id="SSF52172">
    <property type="entry name" value="CheY-like"/>
    <property type="match status" value="1"/>
</dbReference>
<evidence type="ECO:0000313" key="10">
    <source>
        <dbReference type="EMBL" id="TDY03701.1"/>
    </source>
</evidence>
<dbReference type="GO" id="GO:0043565">
    <property type="term" value="F:sequence-specific DNA binding"/>
    <property type="evidence" value="ECO:0007669"/>
    <property type="project" value="InterPro"/>
</dbReference>
<sequence>MMQPPESAAPAPPQQSDTSAATPYILVVDDEPDIRQLLQEILEDEGYEIAVAEDGETARQLHRQRRPDLILLDIWMPDIDGITLLKEWKDDEQLGTPVIMMSGHGTVETAVEATRLGAYDFIEKPISLAKLLLTIEHALETDKLQRENQGLRRHSLEVHEPIGKSAVMQNLRDQLRRIAEHDSWVLMHGEPGCGIHIAAHYLHDASTRRDRPFIDVNVSGLNSDNAAHELFGSEKTGPIYYGLLEQASGGTLLLYDIADMDTATQARLYSALDAQSFYRTGGTQPVELRARIIAASHHDLEQRVADGLFRKDLFYLLNVVPVRVPALREHREDVPELLNFFTNQLVDLEKLPYRKFTMAAQNRLRNYDWPGNLRELTNLIQRLLIVGSGHEIDIDEIDAALGESDTTSSKREVQVNYDLPLREAREQFERDYLEYQLRKARGSVGKVAQAVGLERTHLYRKLRALGIDPKNISHDG</sequence>
<keyword evidence="1 7" id="KW-0597">Phosphoprotein</keyword>
<dbReference type="Gene3D" id="1.10.10.60">
    <property type="entry name" value="Homeodomain-like"/>
    <property type="match status" value="1"/>
</dbReference>
<evidence type="ECO:0000256" key="1">
    <source>
        <dbReference type="ARBA" id="ARBA00022553"/>
    </source>
</evidence>
<evidence type="ECO:0000256" key="3">
    <source>
        <dbReference type="ARBA" id="ARBA00022840"/>
    </source>
</evidence>
<evidence type="ECO:0000256" key="4">
    <source>
        <dbReference type="ARBA" id="ARBA00023012"/>
    </source>
</evidence>
<keyword evidence="3" id="KW-0067">ATP-binding</keyword>
<dbReference type="InterPro" id="IPR027417">
    <property type="entry name" value="P-loop_NTPase"/>
</dbReference>
<gene>
    <name evidence="10" type="ORF">EDC23_0070</name>
</gene>
<dbReference type="SUPFAM" id="SSF46689">
    <property type="entry name" value="Homeodomain-like"/>
    <property type="match status" value="1"/>
</dbReference>
<dbReference type="CDD" id="cd00009">
    <property type="entry name" value="AAA"/>
    <property type="match status" value="1"/>
</dbReference>
<dbReference type="EMBL" id="SOQX01000001">
    <property type="protein sequence ID" value="TDY03701.1"/>
    <property type="molecule type" value="Genomic_DNA"/>
</dbReference>
<keyword evidence="2" id="KW-0547">Nucleotide-binding</keyword>